<evidence type="ECO:0000313" key="12">
    <source>
        <dbReference type="Proteomes" id="UP001565368"/>
    </source>
</evidence>
<dbReference type="PANTHER" id="PTHR11766:SF0">
    <property type="entry name" value="TYROSINE--TRNA LIGASE, MITOCHONDRIAL"/>
    <property type="match status" value="1"/>
</dbReference>
<dbReference type="InterPro" id="IPR036986">
    <property type="entry name" value="S4_RNA-bd_sf"/>
</dbReference>
<dbReference type="PANTHER" id="PTHR11766">
    <property type="entry name" value="TYROSYL-TRNA SYNTHETASE"/>
    <property type="match status" value="1"/>
</dbReference>
<dbReference type="CDD" id="cd00165">
    <property type="entry name" value="S4"/>
    <property type="match status" value="1"/>
</dbReference>
<dbReference type="NCBIfam" id="TIGR00234">
    <property type="entry name" value="tyrS"/>
    <property type="match status" value="1"/>
</dbReference>
<dbReference type="EMBL" id="JBBXJM010000005">
    <property type="protein sequence ID" value="KAL1407002.1"/>
    <property type="molecule type" value="Genomic_DNA"/>
</dbReference>
<comment type="caution">
    <text evidence="11">The sequence shown here is derived from an EMBL/GenBank/DDBJ whole genome shotgun (WGS) entry which is preliminary data.</text>
</comment>
<sequence>MNRVRQLAPARRWASSASALSSSSSSSPARNVIDELEARGFIQAVTSPNLRTHLESPSCVYVGVDPSASSLHVGNLLPLLGLLHFRARGHHALALIGGATGSIGDPSGRSTERNALSPAELATNVAGITAQVERFFSRGIEYAGRRGYDVASEPVGRPAASATAVLGARGIDVLNNHDWFRDVSFLDFLRDVGKYARVNVMMARDSVKSRLESDAGISFTEFSYQLLQAYDFATLYRTHGCRVQLGGSDQWGNIVAGIDLIRRLNVPDGAEEAADPAFGLTIPLLTTASGEKFGKSAGNAVWLDEARTSVSDFYQFFHRANDADVEKYLSVLTLVPPAHIAEVMAEHAKAPKLRAAQTLLAEEVTELVHSRAAVSRAQTVQKVLYGSDLASLRAADVLAAMEGDPRLVRVSAADVADVPVSKLAATYGLAKSRGDANRVIEGKGLRVNGAVVADPRATIAHADLIDGHLALLARGSRDIVVLYID</sequence>
<evidence type="ECO:0000256" key="3">
    <source>
        <dbReference type="ARBA" id="ARBA00022741"/>
    </source>
</evidence>
<keyword evidence="3 10" id="KW-0547">Nucleotide-binding</keyword>
<dbReference type="HAMAP" id="MF_02006">
    <property type="entry name" value="Tyr_tRNA_synth_type1"/>
    <property type="match status" value="1"/>
</dbReference>
<dbReference type="CDD" id="cd00805">
    <property type="entry name" value="TyrRS_core"/>
    <property type="match status" value="1"/>
</dbReference>
<dbReference type="Gene3D" id="3.10.290.10">
    <property type="entry name" value="RNA-binding S4 domain"/>
    <property type="match status" value="1"/>
</dbReference>
<evidence type="ECO:0000313" key="11">
    <source>
        <dbReference type="EMBL" id="KAL1407002.1"/>
    </source>
</evidence>
<evidence type="ECO:0000256" key="4">
    <source>
        <dbReference type="ARBA" id="ARBA00022840"/>
    </source>
</evidence>
<dbReference type="Gene3D" id="1.10.240.10">
    <property type="entry name" value="Tyrosyl-Transfer RNA Synthetase"/>
    <property type="match status" value="1"/>
</dbReference>
<protein>
    <recommendedName>
        <fullName evidence="1 10">Tyrosine--tRNA ligase</fullName>
        <ecNumber evidence="1 10">6.1.1.1</ecNumber>
    </recommendedName>
    <alternativeName>
        <fullName evidence="7 10">Tyrosyl-tRNA synthetase</fullName>
    </alternativeName>
</protein>
<dbReference type="EC" id="6.1.1.1" evidence="1 10"/>
<dbReference type="PROSITE" id="PS50889">
    <property type="entry name" value="S4"/>
    <property type="match status" value="1"/>
</dbReference>
<dbReference type="PRINTS" id="PR01040">
    <property type="entry name" value="TRNASYNTHTYR"/>
</dbReference>
<comment type="similarity">
    <text evidence="10">Belongs to the class-I aminoacyl-tRNA synthetase family.</text>
</comment>
<keyword evidence="2 10" id="KW-0436">Ligase</keyword>
<comment type="catalytic activity">
    <reaction evidence="8 10">
        <text>tRNA(Tyr) + L-tyrosine + ATP = L-tyrosyl-tRNA(Tyr) + AMP + diphosphate + H(+)</text>
        <dbReference type="Rhea" id="RHEA:10220"/>
        <dbReference type="Rhea" id="RHEA-COMP:9706"/>
        <dbReference type="Rhea" id="RHEA-COMP:9707"/>
        <dbReference type="ChEBI" id="CHEBI:15378"/>
        <dbReference type="ChEBI" id="CHEBI:30616"/>
        <dbReference type="ChEBI" id="CHEBI:33019"/>
        <dbReference type="ChEBI" id="CHEBI:58315"/>
        <dbReference type="ChEBI" id="CHEBI:78442"/>
        <dbReference type="ChEBI" id="CHEBI:78536"/>
        <dbReference type="ChEBI" id="CHEBI:456215"/>
        <dbReference type="EC" id="6.1.1.1"/>
    </reaction>
</comment>
<evidence type="ECO:0000256" key="10">
    <source>
        <dbReference type="RuleBase" id="RU361234"/>
    </source>
</evidence>
<evidence type="ECO:0000256" key="6">
    <source>
        <dbReference type="ARBA" id="ARBA00023146"/>
    </source>
</evidence>
<keyword evidence="4 10" id="KW-0067">ATP-binding</keyword>
<dbReference type="Gene3D" id="3.40.50.620">
    <property type="entry name" value="HUPs"/>
    <property type="match status" value="1"/>
</dbReference>
<organism evidence="11 12">
    <name type="scientific">Vanrija albida</name>
    <dbReference type="NCBI Taxonomy" id="181172"/>
    <lineage>
        <taxon>Eukaryota</taxon>
        <taxon>Fungi</taxon>
        <taxon>Dikarya</taxon>
        <taxon>Basidiomycota</taxon>
        <taxon>Agaricomycotina</taxon>
        <taxon>Tremellomycetes</taxon>
        <taxon>Trichosporonales</taxon>
        <taxon>Trichosporonaceae</taxon>
        <taxon>Vanrija</taxon>
    </lineage>
</organism>
<dbReference type="InterPro" id="IPR014729">
    <property type="entry name" value="Rossmann-like_a/b/a_fold"/>
</dbReference>
<evidence type="ECO:0000256" key="2">
    <source>
        <dbReference type="ARBA" id="ARBA00022598"/>
    </source>
</evidence>
<dbReference type="InterPro" id="IPR002307">
    <property type="entry name" value="Tyr-tRNA-ligase"/>
</dbReference>
<reference evidence="11 12" key="1">
    <citation type="submission" date="2023-08" db="EMBL/GenBank/DDBJ databases">
        <title>Annotated Genome Sequence of Vanrija albida AlHP1.</title>
        <authorList>
            <person name="Herzog R."/>
        </authorList>
    </citation>
    <scope>NUCLEOTIDE SEQUENCE [LARGE SCALE GENOMIC DNA]</scope>
    <source>
        <strain evidence="11 12">AlHP1</strain>
    </source>
</reference>
<dbReference type="Pfam" id="PF00579">
    <property type="entry name" value="tRNA-synt_1b"/>
    <property type="match status" value="1"/>
</dbReference>
<dbReference type="GeneID" id="95987458"/>
<evidence type="ECO:0000256" key="8">
    <source>
        <dbReference type="ARBA" id="ARBA00048248"/>
    </source>
</evidence>
<dbReference type="RefSeq" id="XP_069206946.1">
    <property type="nucleotide sequence ID" value="XM_069354875.1"/>
</dbReference>
<evidence type="ECO:0000256" key="5">
    <source>
        <dbReference type="ARBA" id="ARBA00022917"/>
    </source>
</evidence>
<dbReference type="SUPFAM" id="SSF52374">
    <property type="entry name" value="Nucleotidylyl transferase"/>
    <property type="match status" value="1"/>
</dbReference>
<keyword evidence="12" id="KW-1185">Reference proteome</keyword>
<dbReference type="InterPro" id="IPR024088">
    <property type="entry name" value="Tyr-tRNA-ligase_bac-type"/>
</dbReference>
<keyword evidence="9" id="KW-0694">RNA-binding</keyword>
<keyword evidence="6 10" id="KW-0030">Aminoacyl-tRNA synthetase</keyword>
<dbReference type="GO" id="GO:0004831">
    <property type="term" value="F:tyrosine-tRNA ligase activity"/>
    <property type="evidence" value="ECO:0007669"/>
    <property type="project" value="UniProtKB-EC"/>
</dbReference>
<dbReference type="SUPFAM" id="SSF55174">
    <property type="entry name" value="Alpha-L RNA-binding motif"/>
    <property type="match status" value="1"/>
</dbReference>
<keyword evidence="5 10" id="KW-0648">Protein biosynthesis</keyword>
<dbReference type="InterPro" id="IPR002305">
    <property type="entry name" value="aa-tRNA-synth_Ic"/>
</dbReference>
<accession>A0ABR3PXU9</accession>
<gene>
    <name evidence="11" type="primary">MSY1</name>
    <name evidence="11" type="ORF">Q8F55_006415</name>
</gene>
<evidence type="ECO:0000256" key="7">
    <source>
        <dbReference type="ARBA" id="ARBA00033323"/>
    </source>
</evidence>
<evidence type="ECO:0000256" key="1">
    <source>
        <dbReference type="ARBA" id="ARBA00013160"/>
    </source>
</evidence>
<dbReference type="InterPro" id="IPR024107">
    <property type="entry name" value="Tyr-tRNA-ligase_bac_1"/>
</dbReference>
<dbReference type="Proteomes" id="UP001565368">
    <property type="component" value="Unassembled WGS sequence"/>
</dbReference>
<proteinExistence type="inferred from homology"/>
<name>A0ABR3PXU9_9TREE</name>
<evidence type="ECO:0000256" key="9">
    <source>
        <dbReference type="PROSITE-ProRule" id="PRU00182"/>
    </source>
</evidence>